<gene>
    <name evidence="5" type="primary">rplB</name>
    <name evidence="9" type="ORF">UU65_C0004G0051</name>
</gene>
<dbReference type="InterPro" id="IPR005880">
    <property type="entry name" value="Ribosomal_uL2_bac/org-type"/>
</dbReference>
<evidence type="ECO:0000256" key="5">
    <source>
        <dbReference type="HAMAP-Rule" id="MF_01320"/>
    </source>
</evidence>
<dbReference type="GO" id="GO:0016740">
    <property type="term" value="F:transferase activity"/>
    <property type="evidence" value="ECO:0007669"/>
    <property type="project" value="InterPro"/>
</dbReference>
<dbReference type="InterPro" id="IPR014726">
    <property type="entry name" value="Ribosomal_uL2_dom3"/>
</dbReference>
<dbReference type="EMBL" id="LCBL01000004">
    <property type="protein sequence ID" value="KKS08840.1"/>
    <property type="molecule type" value="Genomic_DNA"/>
</dbReference>
<comment type="function">
    <text evidence="5">One of the primary rRNA binding proteins. Required for association of the 30S and 50S subunits to form the 70S ribosome, for tRNA binding and peptide bond formation. It has been suggested to have peptidyltransferase activity; this is somewhat controversial. Makes several contacts with the 16S rRNA in the 70S ribosome.</text>
</comment>
<keyword evidence="5" id="KW-0694">RNA-binding</keyword>
<dbReference type="InterPro" id="IPR014722">
    <property type="entry name" value="Rib_uL2_dom2"/>
</dbReference>
<feature type="compositionally biased region" description="Basic residues" evidence="6">
    <location>
        <begin position="254"/>
        <end position="272"/>
    </location>
</feature>
<accession>A0A0G0W791</accession>
<comment type="similarity">
    <text evidence="1 5">Belongs to the universal ribosomal protein uL2 family.</text>
</comment>
<keyword evidence="3 5" id="KW-0687">Ribonucleoprotein</keyword>
<organism evidence="9 10">
    <name type="scientific">candidate division CPR2 bacterium GW2011_GWC1_41_48</name>
    <dbReference type="NCBI Taxonomy" id="1618344"/>
    <lineage>
        <taxon>Bacteria</taxon>
        <taxon>Bacteria division CPR2</taxon>
    </lineage>
</organism>
<proteinExistence type="inferred from homology"/>
<dbReference type="FunFam" id="2.30.30.30:FF:000001">
    <property type="entry name" value="50S ribosomal protein L2"/>
    <property type="match status" value="1"/>
</dbReference>
<comment type="caution">
    <text evidence="9">The sequence shown here is derived from an EMBL/GenBank/DDBJ whole genome shotgun (WGS) entry which is preliminary data.</text>
</comment>
<dbReference type="NCBIfam" id="TIGR01171">
    <property type="entry name" value="rplB_bact"/>
    <property type="match status" value="1"/>
</dbReference>
<dbReference type="AlphaFoldDB" id="A0A0G0W791"/>
<dbReference type="GO" id="GO:0003735">
    <property type="term" value="F:structural constituent of ribosome"/>
    <property type="evidence" value="ECO:0007669"/>
    <property type="project" value="InterPro"/>
</dbReference>
<feature type="domain" description="Large ribosomal subunit protein uL2 RNA-binding" evidence="8">
    <location>
        <begin position="42"/>
        <end position="115"/>
    </location>
</feature>
<dbReference type="InterPro" id="IPR022669">
    <property type="entry name" value="Ribosomal_uL2_C"/>
</dbReference>
<keyword evidence="2 5" id="KW-0689">Ribosomal protein</keyword>
<evidence type="ECO:0000256" key="4">
    <source>
        <dbReference type="ARBA" id="ARBA00035242"/>
    </source>
</evidence>
<dbReference type="InterPro" id="IPR002171">
    <property type="entry name" value="Ribosomal_uL2"/>
</dbReference>
<evidence type="ECO:0000256" key="6">
    <source>
        <dbReference type="SAM" id="MobiDB-lite"/>
    </source>
</evidence>
<dbReference type="SUPFAM" id="SSF50104">
    <property type="entry name" value="Translation proteins SH3-like domain"/>
    <property type="match status" value="1"/>
</dbReference>
<dbReference type="Proteomes" id="UP000033869">
    <property type="component" value="Unassembled WGS sequence"/>
</dbReference>
<dbReference type="PATRIC" id="fig|1618344.3.peg.978"/>
<evidence type="ECO:0000259" key="8">
    <source>
        <dbReference type="SMART" id="SM01383"/>
    </source>
</evidence>
<keyword evidence="5" id="KW-0699">rRNA-binding</keyword>
<dbReference type="PANTHER" id="PTHR13691">
    <property type="entry name" value="RIBOSOMAL PROTEIN L2"/>
    <property type="match status" value="1"/>
</dbReference>
<protein>
    <recommendedName>
        <fullName evidence="4 5">Large ribosomal subunit protein uL2</fullName>
    </recommendedName>
</protein>
<evidence type="ECO:0000259" key="7">
    <source>
        <dbReference type="SMART" id="SM01382"/>
    </source>
</evidence>
<dbReference type="InterPro" id="IPR022666">
    <property type="entry name" value="Ribosomal_uL2_RNA-bd_dom"/>
</dbReference>
<evidence type="ECO:0000256" key="3">
    <source>
        <dbReference type="ARBA" id="ARBA00023274"/>
    </source>
</evidence>
<dbReference type="FunFam" id="4.10.950.10:FF:000001">
    <property type="entry name" value="50S ribosomal protein L2"/>
    <property type="match status" value="1"/>
</dbReference>
<evidence type="ECO:0000256" key="1">
    <source>
        <dbReference type="ARBA" id="ARBA00005636"/>
    </source>
</evidence>
<dbReference type="Gene3D" id="2.30.30.30">
    <property type="match status" value="1"/>
</dbReference>
<dbReference type="InterPro" id="IPR012340">
    <property type="entry name" value="NA-bd_OB-fold"/>
</dbReference>
<dbReference type="InterPro" id="IPR008991">
    <property type="entry name" value="Translation_prot_SH3-like_sf"/>
</dbReference>
<dbReference type="HAMAP" id="MF_01320_B">
    <property type="entry name" value="Ribosomal_uL2_B"/>
    <property type="match status" value="1"/>
</dbReference>
<dbReference type="Pfam" id="PF03947">
    <property type="entry name" value="Ribosomal_L2_C"/>
    <property type="match status" value="1"/>
</dbReference>
<feature type="domain" description="Large ribosomal subunit protein uL2 C-terminal" evidence="7">
    <location>
        <begin position="121"/>
        <end position="250"/>
    </location>
</feature>
<comment type="subunit">
    <text evidence="5">Part of the 50S ribosomal subunit. Forms a bridge to the 30S subunit in the 70S ribosome.</text>
</comment>
<dbReference type="SMART" id="SM01382">
    <property type="entry name" value="Ribosomal_L2_C"/>
    <property type="match status" value="1"/>
</dbReference>
<evidence type="ECO:0000256" key="2">
    <source>
        <dbReference type="ARBA" id="ARBA00022980"/>
    </source>
</evidence>
<reference evidence="9 10" key="1">
    <citation type="journal article" date="2015" name="Nature">
        <title>rRNA introns, odd ribosomes, and small enigmatic genomes across a large radiation of phyla.</title>
        <authorList>
            <person name="Brown C.T."/>
            <person name="Hug L.A."/>
            <person name="Thomas B.C."/>
            <person name="Sharon I."/>
            <person name="Castelle C.J."/>
            <person name="Singh A."/>
            <person name="Wilkins M.J."/>
            <person name="Williams K.H."/>
            <person name="Banfield J.F."/>
        </authorList>
    </citation>
    <scope>NUCLEOTIDE SEQUENCE [LARGE SCALE GENOMIC DNA]</scope>
</reference>
<feature type="region of interest" description="Disordered" evidence="6">
    <location>
        <begin position="248"/>
        <end position="272"/>
    </location>
</feature>
<dbReference type="PIRSF" id="PIRSF002158">
    <property type="entry name" value="Ribosomal_L2"/>
    <property type="match status" value="1"/>
</dbReference>
<evidence type="ECO:0000313" key="10">
    <source>
        <dbReference type="Proteomes" id="UP000033869"/>
    </source>
</evidence>
<name>A0A0G0W791_UNCC2</name>
<dbReference type="SUPFAM" id="SSF50249">
    <property type="entry name" value="Nucleic acid-binding proteins"/>
    <property type="match status" value="1"/>
</dbReference>
<dbReference type="GO" id="GO:0002181">
    <property type="term" value="P:cytoplasmic translation"/>
    <property type="evidence" value="ECO:0007669"/>
    <property type="project" value="TreeGrafter"/>
</dbReference>
<dbReference type="Gene3D" id="2.40.50.140">
    <property type="entry name" value="Nucleic acid-binding proteins"/>
    <property type="match status" value="1"/>
</dbReference>
<dbReference type="Pfam" id="PF00181">
    <property type="entry name" value="Ribosomal_L2_N"/>
    <property type="match status" value="1"/>
</dbReference>
<sequence>MPVKKVKPTSNARRGMTVDTFTDITKKSPEKSLLMPLKKNAGRSLGKITIRHRGGGAKRMYRLIDFKQFGYKEAEVTAIEYDPNRSARIALISFDGGKGYMVAPQGLKVGQKLEFGDEAEPRTGNRMSIKKIPIGTQVFNVEMYPGRGAQLVRSAGASAQIVGREEGFVHLRLPSGEIRKINENSWASIGNVSNPEHNIIKIGKAGRKRWMGIRPTVRGKAMNPVDHPHGGGEGGTDIGLIHPKTPWGAPALGHKTRRKPAPMVIRSRKKKR</sequence>
<dbReference type="Gene3D" id="4.10.950.10">
    <property type="entry name" value="Ribosomal protein L2, domain 3"/>
    <property type="match status" value="1"/>
</dbReference>
<evidence type="ECO:0000313" key="9">
    <source>
        <dbReference type="EMBL" id="KKS08840.1"/>
    </source>
</evidence>
<dbReference type="PANTHER" id="PTHR13691:SF5">
    <property type="entry name" value="LARGE RIBOSOMAL SUBUNIT PROTEIN UL2M"/>
    <property type="match status" value="1"/>
</dbReference>
<dbReference type="SMART" id="SM01383">
    <property type="entry name" value="Ribosomal_L2"/>
    <property type="match status" value="1"/>
</dbReference>
<dbReference type="GO" id="GO:0019843">
    <property type="term" value="F:rRNA binding"/>
    <property type="evidence" value="ECO:0007669"/>
    <property type="project" value="UniProtKB-UniRule"/>
</dbReference>
<dbReference type="GO" id="GO:0015934">
    <property type="term" value="C:large ribosomal subunit"/>
    <property type="evidence" value="ECO:0007669"/>
    <property type="project" value="InterPro"/>
</dbReference>